<protein>
    <submittedName>
        <fullName evidence="1">Uncharacterized protein</fullName>
    </submittedName>
</protein>
<name>A0A2P2NCH5_RHIMU</name>
<dbReference type="EMBL" id="GGEC01059691">
    <property type="protein sequence ID" value="MBX40175.1"/>
    <property type="molecule type" value="Transcribed_RNA"/>
</dbReference>
<sequence length="12" mass="1383">MMASLFRCVVPE</sequence>
<accession>A0A2P2NCH5</accession>
<organism evidence="1">
    <name type="scientific">Rhizophora mucronata</name>
    <name type="common">Asiatic mangrove</name>
    <dbReference type="NCBI Taxonomy" id="61149"/>
    <lineage>
        <taxon>Eukaryota</taxon>
        <taxon>Viridiplantae</taxon>
        <taxon>Streptophyta</taxon>
        <taxon>Embryophyta</taxon>
        <taxon>Tracheophyta</taxon>
        <taxon>Spermatophyta</taxon>
        <taxon>Magnoliopsida</taxon>
        <taxon>eudicotyledons</taxon>
        <taxon>Gunneridae</taxon>
        <taxon>Pentapetalae</taxon>
        <taxon>rosids</taxon>
        <taxon>fabids</taxon>
        <taxon>Malpighiales</taxon>
        <taxon>Rhizophoraceae</taxon>
        <taxon>Rhizophora</taxon>
    </lineage>
</organism>
<evidence type="ECO:0000313" key="1">
    <source>
        <dbReference type="EMBL" id="MBX40175.1"/>
    </source>
</evidence>
<reference evidence="1" key="1">
    <citation type="submission" date="2018-02" db="EMBL/GenBank/DDBJ databases">
        <title>Rhizophora mucronata_Transcriptome.</title>
        <authorList>
            <person name="Meera S.P."/>
            <person name="Sreeshan A."/>
            <person name="Augustine A."/>
        </authorList>
    </citation>
    <scope>NUCLEOTIDE SEQUENCE</scope>
    <source>
        <tissue evidence="1">Leaf</tissue>
    </source>
</reference>
<proteinExistence type="predicted"/>